<evidence type="ECO:0000256" key="3">
    <source>
        <dbReference type="SAM" id="MobiDB-lite"/>
    </source>
</evidence>
<dbReference type="GO" id="GO:0016020">
    <property type="term" value="C:membrane"/>
    <property type="evidence" value="ECO:0007669"/>
    <property type="project" value="InterPro"/>
</dbReference>
<dbReference type="GO" id="GO:0008654">
    <property type="term" value="P:phospholipid biosynthetic process"/>
    <property type="evidence" value="ECO:0007669"/>
    <property type="project" value="InterPro"/>
</dbReference>
<dbReference type="EMBL" id="LT629739">
    <property type="protein sequence ID" value="SDR76350.1"/>
    <property type="molecule type" value="Genomic_DNA"/>
</dbReference>
<feature type="transmembrane region" description="Helical" evidence="4">
    <location>
        <begin position="67"/>
        <end position="83"/>
    </location>
</feature>
<feature type="transmembrane region" description="Helical" evidence="4">
    <location>
        <begin position="12"/>
        <end position="32"/>
    </location>
</feature>
<organism evidence="5 6">
    <name type="scientific">Brevibacterium sandarakinum</name>
    <dbReference type="NCBI Taxonomy" id="629680"/>
    <lineage>
        <taxon>Bacteria</taxon>
        <taxon>Bacillati</taxon>
        <taxon>Actinomycetota</taxon>
        <taxon>Actinomycetes</taxon>
        <taxon>Micrococcales</taxon>
        <taxon>Brevibacteriaceae</taxon>
        <taxon>Brevibacterium</taxon>
    </lineage>
</organism>
<dbReference type="Pfam" id="PF01066">
    <property type="entry name" value="CDP-OH_P_transf"/>
    <property type="match status" value="1"/>
</dbReference>
<feature type="transmembrane region" description="Helical" evidence="4">
    <location>
        <begin position="89"/>
        <end position="108"/>
    </location>
</feature>
<evidence type="ECO:0000256" key="2">
    <source>
        <dbReference type="RuleBase" id="RU003750"/>
    </source>
</evidence>
<dbReference type="STRING" id="629680.SAMN04489751_0369"/>
<dbReference type="OrthoDB" id="9796672at2"/>
<evidence type="ECO:0000313" key="6">
    <source>
        <dbReference type="Proteomes" id="UP000199700"/>
    </source>
</evidence>
<protein>
    <submittedName>
        <fullName evidence="5">Phosphatidylglycerophosphate synthase</fullName>
    </submittedName>
</protein>
<feature type="region of interest" description="Disordered" evidence="3">
    <location>
        <begin position="250"/>
        <end position="273"/>
    </location>
</feature>
<name>A0A1H1LPU9_BRESA</name>
<keyword evidence="4" id="KW-1133">Transmembrane helix</keyword>
<dbReference type="Gene3D" id="1.20.120.1760">
    <property type="match status" value="1"/>
</dbReference>
<keyword evidence="1 2" id="KW-0808">Transferase</keyword>
<evidence type="ECO:0000313" key="5">
    <source>
        <dbReference type="EMBL" id="SDR76350.1"/>
    </source>
</evidence>
<evidence type="ECO:0000256" key="1">
    <source>
        <dbReference type="ARBA" id="ARBA00022679"/>
    </source>
</evidence>
<keyword evidence="4" id="KW-0812">Transmembrane</keyword>
<dbReference type="InterPro" id="IPR043130">
    <property type="entry name" value="CDP-OH_PTrfase_TM_dom"/>
</dbReference>
<proteinExistence type="inferred from homology"/>
<dbReference type="InterPro" id="IPR048254">
    <property type="entry name" value="CDP_ALCOHOL_P_TRANSF_CS"/>
</dbReference>
<feature type="transmembrane region" description="Helical" evidence="4">
    <location>
        <begin position="128"/>
        <end position="155"/>
    </location>
</feature>
<dbReference type="GO" id="GO:0016780">
    <property type="term" value="F:phosphotransferase activity, for other substituted phosphate groups"/>
    <property type="evidence" value="ECO:0007669"/>
    <property type="project" value="InterPro"/>
</dbReference>
<reference evidence="5" key="1">
    <citation type="submission" date="2016-10" db="EMBL/GenBank/DDBJ databases">
        <authorList>
            <person name="Varghese N."/>
            <person name="Submissions S."/>
        </authorList>
    </citation>
    <scope>NUCLEOTIDE SEQUENCE [LARGE SCALE GENOMIC DNA]</scope>
    <source>
        <strain evidence="5">DSM 22082</strain>
    </source>
</reference>
<accession>A0A1H1LPU9</accession>
<feature type="transmembrane region" description="Helical" evidence="4">
    <location>
        <begin position="196"/>
        <end position="217"/>
    </location>
</feature>
<dbReference type="RefSeq" id="WP_092102471.1">
    <property type="nucleotide sequence ID" value="NZ_LT629739.1"/>
</dbReference>
<gene>
    <name evidence="5" type="ORF">SAMN04489751_0369</name>
</gene>
<dbReference type="PROSITE" id="PS00379">
    <property type="entry name" value="CDP_ALCOHOL_P_TRANSF"/>
    <property type="match status" value="1"/>
</dbReference>
<dbReference type="Proteomes" id="UP000199700">
    <property type="component" value="Chromosome"/>
</dbReference>
<comment type="similarity">
    <text evidence="2">Belongs to the CDP-alcohol phosphatidyltransferase class-I family.</text>
</comment>
<keyword evidence="6" id="KW-1185">Reference proteome</keyword>
<dbReference type="AlphaFoldDB" id="A0A1H1LPU9"/>
<dbReference type="InterPro" id="IPR000462">
    <property type="entry name" value="CDP-OH_P_trans"/>
</dbReference>
<keyword evidence="4" id="KW-0472">Membrane</keyword>
<evidence type="ECO:0000256" key="4">
    <source>
        <dbReference type="SAM" id="Phobius"/>
    </source>
</evidence>
<feature type="transmembrane region" description="Helical" evidence="4">
    <location>
        <begin position="38"/>
        <end position="55"/>
    </location>
</feature>
<sequence length="273" mass="29149">MRTSHSSGKSPGLRLLTPLALLGAATLISAVLQPQWSTVLIMLALFGLGAGRSLFRAERWRPADDVTTVRLGLIMVFTALIIRDDGFSWTAIVVGGLALILDACDGYVARRTGATSAGADFDESVDALVVLVLSVALVPIWGWWVVLPGTFYYLFRGAALLRPAWRQQQLPPSVLRKTIAASQGILLLIAGSPVALANPSLGIMSAVIALAALIFSFGRDILWLERHAGPQIPGGSNRYADDFARLQPASQKAEAVSGNAEDSERLPVRRLGP</sequence>